<feature type="transmembrane region" description="Helical" evidence="4">
    <location>
        <begin position="12"/>
        <end position="31"/>
    </location>
</feature>
<evidence type="ECO:0000313" key="6">
    <source>
        <dbReference type="Proteomes" id="UP000601171"/>
    </source>
</evidence>
<feature type="coiled-coil region" evidence="3">
    <location>
        <begin position="98"/>
        <end position="227"/>
    </location>
</feature>
<organism evidence="5 6">
    <name type="scientific">Paratissierella segnis</name>
    <dbReference type="NCBI Taxonomy" id="2763679"/>
    <lineage>
        <taxon>Bacteria</taxon>
        <taxon>Bacillati</taxon>
        <taxon>Bacillota</taxon>
        <taxon>Tissierellia</taxon>
        <taxon>Tissierellales</taxon>
        <taxon>Tissierellaceae</taxon>
        <taxon>Paratissierella</taxon>
    </lineage>
</organism>
<name>A0A926EV56_9FIRM</name>
<protein>
    <submittedName>
        <fullName evidence="5">Efflux RND transporter periplasmic adaptor subunit</fullName>
    </submittedName>
</protein>
<evidence type="ECO:0000256" key="3">
    <source>
        <dbReference type="SAM" id="Coils"/>
    </source>
</evidence>
<accession>A0A926EV56</accession>
<keyword evidence="4" id="KW-1133">Transmembrane helix</keyword>
<dbReference type="SUPFAM" id="SSF111369">
    <property type="entry name" value="HlyD-like secretion proteins"/>
    <property type="match status" value="1"/>
</dbReference>
<keyword evidence="4" id="KW-0812">Transmembrane</keyword>
<gene>
    <name evidence="5" type="ORF">H8707_14875</name>
</gene>
<evidence type="ECO:0000256" key="4">
    <source>
        <dbReference type="SAM" id="Phobius"/>
    </source>
</evidence>
<evidence type="ECO:0000313" key="5">
    <source>
        <dbReference type="EMBL" id="MBC8589496.1"/>
    </source>
</evidence>
<dbReference type="EMBL" id="JACRTG010000034">
    <property type="protein sequence ID" value="MBC8589496.1"/>
    <property type="molecule type" value="Genomic_DNA"/>
</dbReference>
<dbReference type="Proteomes" id="UP000601171">
    <property type="component" value="Unassembled WGS sequence"/>
</dbReference>
<reference evidence="5" key="1">
    <citation type="submission" date="2020-08" db="EMBL/GenBank/DDBJ databases">
        <title>Genome public.</title>
        <authorList>
            <person name="Liu C."/>
            <person name="Sun Q."/>
        </authorList>
    </citation>
    <scope>NUCLEOTIDE SEQUENCE</scope>
    <source>
        <strain evidence="5">BX21</strain>
    </source>
</reference>
<comment type="subcellular location">
    <subcellularLocation>
        <location evidence="1">Cell envelope</location>
    </subcellularLocation>
</comment>
<dbReference type="Gene3D" id="2.40.30.170">
    <property type="match status" value="1"/>
</dbReference>
<keyword evidence="2 3" id="KW-0175">Coiled coil</keyword>
<dbReference type="PANTHER" id="PTHR32347">
    <property type="entry name" value="EFFLUX SYSTEM COMPONENT YKNX-RELATED"/>
    <property type="match status" value="1"/>
</dbReference>
<dbReference type="Gene3D" id="2.40.50.100">
    <property type="match status" value="1"/>
</dbReference>
<dbReference type="RefSeq" id="WP_262430963.1">
    <property type="nucleotide sequence ID" value="NZ_JACRTG010000034.1"/>
</dbReference>
<keyword evidence="4" id="KW-0472">Membrane</keyword>
<evidence type="ECO:0000256" key="2">
    <source>
        <dbReference type="ARBA" id="ARBA00023054"/>
    </source>
</evidence>
<dbReference type="AlphaFoldDB" id="A0A926EV56"/>
<dbReference type="PANTHER" id="PTHR32347:SF23">
    <property type="entry name" value="BLL5650 PROTEIN"/>
    <property type="match status" value="1"/>
</dbReference>
<dbReference type="InterPro" id="IPR050465">
    <property type="entry name" value="UPF0194_transport"/>
</dbReference>
<sequence>MKNWILSHKKTVIIGVCVLAVILTISVILLHRKNTTPVSQIEGEQNLTTESQEINVWGEVKCTNAENINIDFPAFVTDVLIKEGDRVTLGQPLVTLDLTEYNGTVEKLKQQLTANEAALPATRQDVSALQADIDQMQQEISRKKQEYNNCTNSDLKLLQNNLELAQRELVNAQNDLKNYKELYDTGAISKEMLNKYEDALEQRQKALNDVQENIQKAKLALKDELNQLDVGLKAKQVQLSQLKAGNTASVTEVQSGISSAQVDLDLMISKTAKNYINENQIVSNLNNGIVQSVTINNGDHLGTQGTPTKILQIVDMDSITVSAEVDEEFISSVEVGDTVRIVPTYVPDVTIDGTVMQIPELAVEKDGKRIVRVLVKPNDPDEVLKPGYTTDVYFKKS</sequence>
<dbReference type="PRINTS" id="PR01490">
    <property type="entry name" value="RTXTOXIND"/>
</dbReference>
<keyword evidence="6" id="KW-1185">Reference proteome</keyword>
<evidence type="ECO:0000256" key="1">
    <source>
        <dbReference type="ARBA" id="ARBA00004196"/>
    </source>
</evidence>
<comment type="caution">
    <text evidence="5">The sequence shown here is derived from an EMBL/GenBank/DDBJ whole genome shotgun (WGS) entry which is preliminary data.</text>
</comment>
<dbReference type="GO" id="GO:0030313">
    <property type="term" value="C:cell envelope"/>
    <property type="evidence" value="ECO:0007669"/>
    <property type="project" value="UniProtKB-SubCell"/>
</dbReference>
<proteinExistence type="predicted"/>
<dbReference type="Gene3D" id="1.10.287.470">
    <property type="entry name" value="Helix hairpin bin"/>
    <property type="match status" value="2"/>
</dbReference>